<accession>A0A3B0XM09</accession>
<dbReference type="AlphaFoldDB" id="A0A3B0XM09"/>
<dbReference type="Pfam" id="PF13473">
    <property type="entry name" value="Cupredoxin_1"/>
    <property type="match status" value="1"/>
</dbReference>
<dbReference type="InterPro" id="IPR028096">
    <property type="entry name" value="EfeO_Cupredoxin"/>
</dbReference>
<feature type="domain" description="EfeO-type cupredoxin-like" evidence="2">
    <location>
        <begin position="85"/>
        <end position="142"/>
    </location>
</feature>
<feature type="compositionally biased region" description="Polar residues" evidence="1">
    <location>
        <begin position="14"/>
        <end position="28"/>
    </location>
</feature>
<dbReference type="InterPro" id="IPR008972">
    <property type="entry name" value="Cupredoxin"/>
</dbReference>
<dbReference type="Gene3D" id="2.60.40.420">
    <property type="entry name" value="Cupredoxins - blue copper proteins"/>
    <property type="match status" value="1"/>
</dbReference>
<evidence type="ECO:0000259" key="2">
    <source>
        <dbReference type="Pfam" id="PF13473"/>
    </source>
</evidence>
<name>A0A3B0XM09_9ZZZZ</name>
<organism evidence="3">
    <name type="scientific">hydrothermal vent metagenome</name>
    <dbReference type="NCBI Taxonomy" id="652676"/>
    <lineage>
        <taxon>unclassified sequences</taxon>
        <taxon>metagenomes</taxon>
        <taxon>ecological metagenomes</taxon>
    </lineage>
</organism>
<dbReference type="SUPFAM" id="SSF49503">
    <property type="entry name" value="Cupredoxins"/>
    <property type="match status" value="1"/>
</dbReference>
<evidence type="ECO:0000313" key="3">
    <source>
        <dbReference type="EMBL" id="VAW57366.1"/>
    </source>
</evidence>
<feature type="region of interest" description="Disordered" evidence="1">
    <location>
        <begin position="1"/>
        <end position="28"/>
    </location>
</feature>
<reference evidence="3" key="1">
    <citation type="submission" date="2018-06" db="EMBL/GenBank/DDBJ databases">
        <authorList>
            <person name="Zhirakovskaya E."/>
        </authorList>
    </citation>
    <scope>NUCLEOTIDE SEQUENCE</scope>
</reference>
<protein>
    <recommendedName>
        <fullName evidence="2">EfeO-type cupredoxin-like domain-containing protein</fullName>
    </recommendedName>
</protein>
<sequence>MQRRKFHMMGAGNLTGSPLSDDNNQIGTPNNSTKIETEFNSIPVITQHTFYITEGFIKQPDEKLVYFRGFSQNDTTLEVPAQPFVIRQGEEVTIIIKNTLTTEHSFIIDGIVDSGVIKAGESKAIIFTTHKKGSYLFYDGLNAPFNRLSGLHGGMEVIATNNNKEEKNHLKFKQNLFKVISDIDPSWHNEFKNNIIPTTPFTPSYFTINGLSIKVLKKTSEQSDLIIQKKTKEYMENRTLYAGINTQALH</sequence>
<evidence type="ECO:0000256" key="1">
    <source>
        <dbReference type="SAM" id="MobiDB-lite"/>
    </source>
</evidence>
<proteinExistence type="predicted"/>
<dbReference type="EMBL" id="UOFF01000376">
    <property type="protein sequence ID" value="VAW57366.1"/>
    <property type="molecule type" value="Genomic_DNA"/>
</dbReference>
<gene>
    <name evidence="3" type="ORF">MNBD_GAMMA07-1328</name>
</gene>